<dbReference type="Proteomes" id="UP000241074">
    <property type="component" value="Chromosome"/>
</dbReference>
<dbReference type="SUPFAM" id="SSF53187">
    <property type="entry name" value="Zn-dependent exopeptidases"/>
    <property type="match status" value="1"/>
</dbReference>
<feature type="signal peptide" evidence="3">
    <location>
        <begin position="1"/>
        <end position="30"/>
    </location>
</feature>
<evidence type="ECO:0000256" key="3">
    <source>
        <dbReference type="SAM" id="SignalP"/>
    </source>
</evidence>
<dbReference type="CDD" id="cd06241">
    <property type="entry name" value="M14-like"/>
    <property type="match status" value="1"/>
</dbReference>
<reference evidence="5 6" key="1">
    <citation type="submission" date="2018-03" db="EMBL/GenBank/DDBJ databases">
        <title>Ahniella affigens gen. nov., sp. nov., a gammaproteobacterium isolated from sandy soil near a stream.</title>
        <authorList>
            <person name="Ko Y."/>
            <person name="Kim J.-H."/>
        </authorList>
    </citation>
    <scope>NUCLEOTIDE SEQUENCE [LARGE SCALE GENOMIC DNA]</scope>
    <source>
        <strain evidence="5 6">D13</strain>
    </source>
</reference>
<dbReference type="AlphaFoldDB" id="A0A2P1PSK9"/>
<comment type="similarity">
    <text evidence="2">Belongs to the peptidase M14 family.</text>
</comment>
<sequence length="615" mass="69219">MPCRSPELMPRSLTLALALTLTILPTAITAKESPPVDTKPLQTLAERTQYQDTDSALASFALLDQIANQSPDIRMQTFGLTPEGRELKWVLAGPNADQANPEDLSTTTRVLLIAGIHAGEIEGKDAGIALLRDLTDNPEHRWPYPSISLAFVPIFNLDGHERRSPFNRANQNGPANMGWRGTSQRYNLNRDFLKADTVEMRALLGLWNQFQPHLVYDSHTTDGADYQYDLTWHLEQFDLLDSGLRTWQKTFFVDTVFPAVAQRKHLLVSYPEPLDSADLKQGVSYFVSTAKYSTGYAAARNRPVLLIETHMLKDYQTRVRATYDLLDLSLKHLVKLGQPLQQAVLEAEQRSMSLIGRQVVLTTQSDGSSQQIPFKGFAYETRESAFSGSKYAVYDTEKPKTIKLPYFYQQKPAVTVTMPAAYVLPPAYRHLLAQLDRHQIEYQALPLDVTVTVTEEVLSDPKWAPASFEGRVGLAEFQSERHQVERVLPAGSILIPAAQPNVRVLAHLLEPTGPDSLLRLGYFNMIFEQREYAEPRVAENMAATLAAKHPEMKAAFDQKVANEPAFAANPFLRLNWWFMRSDWREQDLGRYPVWRLDADALRQLAAAQPDQGQGG</sequence>
<dbReference type="GO" id="GO:0004181">
    <property type="term" value="F:metallocarboxypeptidase activity"/>
    <property type="evidence" value="ECO:0007669"/>
    <property type="project" value="InterPro"/>
</dbReference>
<gene>
    <name evidence="5" type="ORF">C7S18_11720</name>
</gene>
<dbReference type="GO" id="GO:0006508">
    <property type="term" value="P:proteolysis"/>
    <property type="evidence" value="ECO:0007669"/>
    <property type="project" value="InterPro"/>
</dbReference>
<dbReference type="InterPro" id="IPR000834">
    <property type="entry name" value="Peptidase_M14"/>
</dbReference>
<dbReference type="KEGG" id="xba:C7S18_11720"/>
<dbReference type="GO" id="GO:0005615">
    <property type="term" value="C:extracellular space"/>
    <property type="evidence" value="ECO:0007669"/>
    <property type="project" value="TreeGrafter"/>
</dbReference>
<feature type="chain" id="PRO_5015115767" evidence="3">
    <location>
        <begin position="31"/>
        <end position="615"/>
    </location>
</feature>
<dbReference type="PANTHER" id="PTHR11705">
    <property type="entry name" value="PROTEASE FAMILY M14 CARBOXYPEPTIDASE A,B"/>
    <property type="match status" value="1"/>
</dbReference>
<dbReference type="Pfam" id="PF00246">
    <property type="entry name" value="Peptidase_M14"/>
    <property type="match status" value="1"/>
</dbReference>
<dbReference type="PANTHER" id="PTHR11705:SF145">
    <property type="entry name" value="PEPTIDASE M14 CARBOXYPEPTIDASE A DOMAIN-CONTAINING PROTEIN"/>
    <property type="match status" value="1"/>
</dbReference>
<evidence type="ECO:0000256" key="1">
    <source>
        <dbReference type="ARBA" id="ARBA00001947"/>
    </source>
</evidence>
<accession>A0A2P1PSK9</accession>
<name>A0A2P1PSK9_9GAMM</name>
<organism evidence="5 6">
    <name type="scientific">Ahniella affigens</name>
    <dbReference type="NCBI Taxonomy" id="2021234"/>
    <lineage>
        <taxon>Bacteria</taxon>
        <taxon>Pseudomonadati</taxon>
        <taxon>Pseudomonadota</taxon>
        <taxon>Gammaproteobacteria</taxon>
        <taxon>Lysobacterales</taxon>
        <taxon>Rhodanobacteraceae</taxon>
        <taxon>Ahniella</taxon>
    </lineage>
</organism>
<protein>
    <submittedName>
        <fullName evidence="5">Peptidase M14</fullName>
    </submittedName>
</protein>
<evidence type="ECO:0000313" key="5">
    <source>
        <dbReference type="EMBL" id="AVP97823.1"/>
    </source>
</evidence>
<dbReference type="EMBL" id="CP027860">
    <property type="protein sequence ID" value="AVP97823.1"/>
    <property type="molecule type" value="Genomic_DNA"/>
</dbReference>
<dbReference type="GO" id="GO:0008270">
    <property type="term" value="F:zinc ion binding"/>
    <property type="evidence" value="ECO:0007669"/>
    <property type="project" value="InterPro"/>
</dbReference>
<evidence type="ECO:0000259" key="4">
    <source>
        <dbReference type="Pfam" id="PF00246"/>
    </source>
</evidence>
<reference evidence="5 6" key="2">
    <citation type="submission" date="2018-03" db="EMBL/GenBank/DDBJ databases">
        <authorList>
            <person name="Keele B.F."/>
        </authorList>
    </citation>
    <scope>NUCLEOTIDE SEQUENCE [LARGE SCALE GENOMIC DNA]</scope>
    <source>
        <strain evidence="5 6">D13</strain>
    </source>
</reference>
<keyword evidence="6" id="KW-1185">Reference proteome</keyword>
<keyword evidence="3" id="KW-0732">Signal</keyword>
<dbReference type="OrthoDB" id="9767214at2"/>
<proteinExistence type="inferred from homology"/>
<dbReference type="Gene3D" id="3.40.630.10">
    <property type="entry name" value="Zn peptidases"/>
    <property type="match status" value="1"/>
</dbReference>
<comment type="cofactor">
    <cofactor evidence="1">
        <name>Zn(2+)</name>
        <dbReference type="ChEBI" id="CHEBI:29105"/>
    </cofactor>
</comment>
<feature type="domain" description="Peptidase M14" evidence="4">
    <location>
        <begin position="61"/>
        <end position="193"/>
    </location>
</feature>
<evidence type="ECO:0000313" key="6">
    <source>
        <dbReference type="Proteomes" id="UP000241074"/>
    </source>
</evidence>
<evidence type="ECO:0000256" key="2">
    <source>
        <dbReference type="ARBA" id="ARBA00005988"/>
    </source>
</evidence>